<dbReference type="InterPro" id="IPR037363">
    <property type="entry name" value="Sec13/Seh1_fam"/>
</dbReference>
<keyword evidence="9" id="KW-0906">Nuclear pore complex</keyword>
<feature type="repeat" description="WD" evidence="11">
    <location>
        <begin position="54"/>
        <end position="87"/>
    </location>
</feature>
<comment type="subcellular location">
    <subcellularLocation>
        <location evidence="1">Nucleus</location>
        <location evidence="1">Nuclear pore complex</location>
    </subcellularLocation>
</comment>
<dbReference type="AlphaFoldDB" id="A0A7S1FB59"/>
<keyword evidence="6" id="KW-0509">mRNA transport</keyword>
<dbReference type="InterPro" id="IPR036322">
    <property type="entry name" value="WD40_repeat_dom_sf"/>
</dbReference>
<dbReference type="InterPro" id="IPR001680">
    <property type="entry name" value="WD40_rpt"/>
</dbReference>
<keyword evidence="10" id="KW-0539">Nucleus</keyword>
<dbReference type="EMBL" id="HBFQ01044252">
    <property type="protein sequence ID" value="CAD8856992.1"/>
    <property type="molecule type" value="Transcribed_RNA"/>
</dbReference>
<dbReference type="PANTHER" id="PTHR11024:SF2">
    <property type="entry name" value="PROTEIN SEC13 HOMOLOG"/>
    <property type="match status" value="1"/>
</dbReference>
<keyword evidence="8" id="KW-0811">Translocation</keyword>
<dbReference type="GO" id="GO:0030127">
    <property type="term" value="C:COPII vesicle coat"/>
    <property type="evidence" value="ECO:0007669"/>
    <property type="project" value="TreeGrafter"/>
</dbReference>
<accession>A0A7S1FB59</accession>
<name>A0A7S1FB59_NOCSC</name>
<gene>
    <name evidence="12" type="ORF">NSCI0253_LOCUS31344</name>
</gene>
<reference evidence="12" key="1">
    <citation type="submission" date="2021-01" db="EMBL/GenBank/DDBJ databases">
        <authorList>
            <person name="Corre E."/>
            <person name="Pelletier E."/>
            <person name="Niang G."/>
            <person name="Scheremetjew M."/>
            <person name="Finn R."/>
            <person name="Kale V."/>
            <person name="Holt S."/>
            <person name="Cochrane G."/>
            <person name="Meng A."/>
            <person name="Brown T."/>
            <person name="Cohen L."/>
        </authorList>
    </citation>
    <scope>NUCLEOTIDE SEQUENCE</scope>
</reference>
<dbReference type="GO" id="GO:0006606">
    <property type="term" value="P:protein import into nucleus"/>
    <property type="evidence" value="ECO:0007669"/>
    <property type="project" value="TreeGrafter"/>
</dbReference>
<dbReference type="PANTHER" id="PTHR11024">
    <property type="entry name" value="NUCLEAR PORE COMPLEX PROTEIN SEC13 / SEH1 FAMILY MEMBER"/>
    <property type="match status" value="1"/>
</dbReference>
<dbReference type="PROSITE" id="PS50082">
    <property type="entry name" value="WD_REPEATS_2"/>
    <property type="match status" value="2"/>
</dbReference>
<feature type="repeat" description="WD" evidence="11">
    <location>
        <begin position="9"/>
        <end position="43"/>
    </location>
</feature>
<evidence type="ECO:0000256" key="4">
    <source>
        <dbReference type="ARBA" id="ARBA00022574"/>
    </source>
</evidence>
<evidence type="ECO:0000256" key="6">
    <source>
        <dbReference type="ARBA" id="ARBA00022816"/>
    </source>
</evidence>
<dbReference type="PROSITE" id="PS50294">
    <property type="entry name" value="WD_REPEATS_REGION"/>
    <property type="match status" value="2"/>
</dbReference>
<dbReference type="GO" id="GO:0090114">
    <property type="term" value="P:COPII-coated vesicle budding"/>
    <property type="evidence" value="ECO:0007669"/>
    <property type="project" value="TreeGrafter"/>
</dbReference>
<evidence type="ECO:0000256" key="3">
    <source>
        <dbReference type="ARBA" id="ARBA00022448"/>
    </source>
</evidence>
<keyword evidence="4 11" id="KW-0853">WD repeat</keyword>
<protein>
    <submittedName>
        <fullName evidence="12">Uncharacterized protein</fullName>
    </submittedName>
</protein>
<keyword evidence="5" id="KW-0677">Repeat</keyword>
<organism evidence="12">
    <name type="scientific">Noctiluca scintillans</name>
    <name type="common">Sea sparkle</name>
    <name type="synonym">Red tide dinoflagellate</name>
    <dbReference type="NCBI Taxonomy" id="2966"/>
    <lineage>
        <taxon>Eukaryota</taxon>
        <taxon>Sar</taxon>
        <taxon>Alveolata</taxon>
        <taxon>Dinophyceae</taxon>
        <taxon>Noctilucales</taxon>
        <taxon>Noctilucaceae</taxon>
        <taxon>Noctiluca</taxon>
    </lineage>
</organism>
<keyword evidence="3" id="KW-0813">Transport</keyword>
<proteinExistence type="inferred from homology"/>
<dbReference type="SUPFAM" id="SSF50978">
    <property type="entry name" value="WD40 repeat-like"/>
    <property type="match status" value="1"/>
</dbReference>
<keyword evidence="7" id="KW-0653">Protein transport</keyword>
<comment type="similarity">
    <text evidence="2">Belongs to the WD repeat SEC13 family.</text>
</comment>
<evidence type="ECO:0000256" key="11">
    <source>
        <dbReference type="PROSITE-ProRule" id="PRU00221"/>
    </source>
</evidence>
<evidence type="ECO:0000256" key="8">
    <source>
        <dbReference type="ARBA" id="ARBA00023010"/>
    </source>
</evidence>
<dbReference type="GO" id="GO:0031080">
    <property type="term" value="C:nuclear pore outer ring"/>
    <property type="evidence" value="ECO:0007669"/>
    <property type="project" value="TreeGrafter"/>
</dbReference>
<dbReference type="InterPro" id="IPR019775">
    <property type="entry name" value="WD40_repeat_CS"/>
</dbReference>
<evidence type="ECO:0000256" key="2">
    <source>
        <dbReference type="ARBA" id="ARBA00010102"/>
    </source>
</evidence>
<evidence type="ECO:0000256" key="10">
    <source>
        <dbReference type="ARBA" id="ARBA00023242"/>
    </source>
</evidence>
<evidence type="ECO:0000313" key="12">
    <source>
        <dbReference type="EMBL" id="CAD8856992.1"/>
    </source>
</evidence>
<dbReference type="Pfam" id="PF00400">
    <property type="entry name" value="WD40"/>
    <property type="match status" value="2"/>
</dbReference>
<dbReference type="GO" id="GO:0005198">
    <property type="term" value="F:structural molecule activity"/>
    <property type="evidence" value="ECO:0007669"/>
    <property type="project" value="InterPro"/>
</dbReference>
<evidence type="ECO:0000256" key="7">
    <source>
        <dbReference type="ARBA" id="ARBA00022927"/>
    </source>
</evidence>
<dbReference type="PROSITE" id="PS00678">
    <property type="entry name" value="WD_REPEATS_1"/>
    <property type="match status" value="1"/>
</dbReference>
<sequence length="305" mass="32801">MARLVADFETAHCDVIHDSQLDNYGQVLATASADGHIRLWDVSEPSTPGLLADLGEHDGPVHQVCWAPIGVGVLLASAGSDGCVRIWGQMKKGTWHTLRCENFGRHGALLAVAWAPAEHGAAVACASADGTITVLAHQGAVWRGDGIADHHWNCVGHPFQAHRGEANAVSWWQPAASDRPLGLSGARMASAGDDGVSVWRWDGGTWCREAQDAGAPGTRDVAWKPWDGKQEMLAAAVDESVAFWLEGESGWSISQRIQIGRPVFRVQWLEMGNLLLLSCGGGCEATILMKQRLSGEWDIMDVDET</sequence>
<evidence type="ECO:0000256" key="9">
    <source>
        <dbReference type="ARBA" id="ARBA00023132"/>
    </source>
</evidence>
<evidence type="ECO:0000256" key="1">
    <source>
        <dbReference type="ARBA" id="ARBA00004567"/>
    </source>
</evidence>
<dbReference type="SMART" id="SM00320">
    <property type="entry name" value="WD40"/>
    <property type="match status" value="4"/>
</dbReference>
<dbReference type="Gene3D" id="2.130.10.10">
    <property type="entry name" value="YVTN repeat-like/Quinoprotein amine dehydrogenase"/>
    <property type="match status" value="1"/>
</dbReference>
<evidence type="ECO:0000256" key="5">
    <source>
        <dbReference type="ARBA" id="ARBA00022737"/>
    </source>
</evidence>
<dbReference type="InterPro" id="IPR015943">
    <property type="entry name" value="WD40/YVTN_repeat-like_dom_sf"/>
</dbReference>
<dbReference type="GO" id="GO:0051028">
    <property type="term" value="P:mRNA transport"/>
    <property type="evidence" value="ECO:0007669"/>
    <property type="project" value="UniProtKB-KW"/>
</dbReference>